<proteinExistence type="predicted"/>
<name>A0A8S1J351_9CHLO</name>
<feature type="region of interest" description="Disordered" evidence="1">
    <location>
        <begin position="237"/>
        <end position="370"/>
    </location>
</feature>
<dbReference type="AlphaFoldDB" id="A0A8S1J351"/>
<keyword evidence="3" id="KW-1185">Reference proteome</keyword>
<feature type="compositionally biased region" description="Basic and acidic residues" evidence="1">
    <location>
        <begin position="799"/>
        <end position="811"/>
    </location>
</feature>
<dbReference type="EMBL" id="CAJHUC010001267">
    <property type="protein sequence ID" value="CAD7700451.1"/>
    <property type="molecule type" value="Genomic_DNA"/>
</dbReference>
<comment type="caution">
    <text evidence="2">The sequence shown here is derived from an EMBL/GenBank/DDBJ whole genome shotgun (WGS) entry which is preliminary data.</text>
</comment>
<organism evidence="2 3">
    <name type="scientific">Ostreobium quekettii</name>
    <dbReference type="NCBI Taxonomy" id="121088"/>
    <lineage>
        <taxon>Eukaryota</taxon>
        <taxon>Viridiplantae</taxon>
        <taxon>Chlorophyta</taxon>
        <taxon>core chlorophytes</taxon>
        <taxon>Ulvophyceae</taxon>
        <taxon>TCBD clade</taxon>
        <taxon>Bryopsidales</taxon>
        <taxon>Ostreobineae</taxon>
        <taxon>Ostreobiaceae</taxon>
        <taxon>Ostreobium</taxon>
    </lineage>
</organism>
<feature type="compositionally biased region" description="Polar residues" evidence="1">
    <location>
        <begin position="246"/>
        <end position="290"/>
    </location>
</feature>
<protein>
    <submittedName>
        <fullName evidence="2">Uncharacterized protein</fullName>
    </submittedName>
</protein>
<gene>
    <name evidence="2" type="ORF">OSTQU699_LOCUS5810</name>
</gene>
<feature type="compositionally biased region" description="Basic and acidic residues" evidence="1">
    <location>
        <begin position="678"/>
        <end position="692"/>
    </location>
</feature>
<evidence type="ECO:0000313" key="3">
    <source>
        <dbReference type="Proteomes" id="UP000708148"/>
    </source>
</evidence>
<accession>A0A8S1J351</accession>
<feature type="region of interest" description="Disordered" evidence="1">
    <location>
        <begin position="479"/>
        <end position="547"/>
    </location>
</feature>
<feature type="region of interest" description="Disordered" evidence="1">
    <location>
        <begin position="559"/>
        <end position="599"/>
    </location>
</feature>
<dbReference type="Proteomes" id="UP000708148">
    <property type="component" value="Unassembled WGS sequence"/>
</dbReference>
<sequence length="959" mass="104865">MGSPNGSLAKRSCEEIERLMEHSSKLQEELAKGHSIHEQERQVADRLRRSLRDAQLEAEKHKQEAVQRCSAAWASVAARREEENMQLREELNQVVSRKEELEAQLRQLQLGTKSHGSDAEVASLQAQLHATSSELAELKNSISEQLKQVHLEAESDAQAAIMEANAMAAEYNRQRLEVVNAKDALEREYVKKLEDAKAPPTRPLSEEVSTQTDHLLPTVAVASASREMQTDEVFLENAQQKRSEGGTDTTPCPCTSEDASTQTEACQVTTSTPLDQQQSGTEPETPTTKMADSHGLQQPPGAPGPTADGSLGPGCADIGFRPEHDALSQGDTVQYSPSDDEPLRASPEPQATGEGDSLAGSQKEGPCSSPRRSFHCEECGLVKGTQAAPHTWRWEDCAHPDDLPLTRVSSAHQNQPMDAADTDENAFDIQSPSTCLDHSHSSLSYSAGKQLGYPSIFHGHKNIGGGPLQDLTNTPLYACHQESQPSPRPNVGASLDCPSPGASVGKPAWRPRFADRNNRRRSSTGSIGSWRRPIGHQETSRHGSEGNDEAVVLQDSGLGNVTSEDFGHGDGSPMGAEEDRDGRENRQPESCFNSGRTRGAAHTLAPVCHSHRHENDSVCHKERRPLQEFVRMSGCSFSFSTPMGESARPNVENRRAEAARHKPHSHRDESDMNSVRGAQKEARQPSSSEDRKSRHLLHGSDSGGRLGESPIRRSRENTPAVRRGGSSPTIPETSREPYSPMDSMVAPVNAAKYDADKQASTGLAFEAPSGLRSWQRSSLACTLPASEMSAHKSSANPEPELHNSTARDKGWASRGPFRRMARGNPQQYRGSHRPMAAKAADDGMEALNMSEYHKQRSWMQEQASRRHAMKAVLHESNAKQLQSHIRQGAAALRQSMEQLREMDRSDSICGSSRSTRTSGCKRALNTVLHLRDSIVSSISLVSKQSTLNDRYSPTAMRGL</sequence>
<reference evidence="2" key="1">
    <citation type="submission" date="2020-12" db="EMBL/GenBank/DDBJ databases">
        <authorList>
            <person name="Iha C."/>
        </authorList>
    </citation>
    <scope>NUCLEOTIDE SEQUENCE</scope>
</reference>
<evidence type="ECO:0000256" key="1">
    <source>
        <dbReference type="SAM" id="MobiDB-lite"/>
    </source>
</evidence>
<feature type="region of interest" description="Disordered" evidence="1">
    <location>
        <begin position="788"/>
        <end position="840"/>
    </location>
</feature>
<feature type="region of interest" description="Disordered" evidence="1">
    <location>
        <begin position="638"/>
        <end position="742"/>
    </location>
</feature>
<feature type="compositionally biased region" description="Basic and acidic residues" evidence="1">
    <location>
        <begin position="651"/>
        <end position="670"/>
    </location>
</feature>
<feature type="region of interest" description="Disordered" evidence="1">
    <location>
        <begin position="24"/>
        <end position="44"/>
    </location>
</feature>
<evidence type="ECO:0000313" key="2">
    <source>
        <dbReference type="EMBL" id="CAD7700451.1"/>
    </source>
</evidence>